<evidence type="ECO:0008006" key="5">
    <source>
        <dbReference type="Google" id="ProtNLM"/>
    </source>
</evidence>
<sequence length="476" mass="53103">MLSYFLAIIIAIASLNLYLSAFVRPKIHRRDDFLWSALGLFYGLTLWICAGRVTGAILLSQLAIVTVAIAFMWENISLRKAWLSNENNTLEGFSVLSFVLSILSKFSKPSEKKETVSSKIKEEEKAKTSEDDNFPEITPEIKEALEKVEEEEIIPSSDVSLSEISESETSDNQANKVSDDLQEVEEDNLSPPLGQEEKDLSMVNQAENNSEESLVVNGQDESPQSQQKKGFFTKIFGGILGGKKKKVAPENKVNQENEEIGDNFIDNPDEDSNNGFFDEEESKSNPPQDIPTVIEEDSDLPIDEATLAESSPDEQNILDNDSPGGADDETILEKSSPDDETVLEEGGADDDETRFLEASSDDETLLEDDSFNDGQDIISSQEVEEEINPIMASEIEEKQEEEENIMTGEDVAMEIPSEDIVNSFDDVTDKLKVDNVNESDNWDFLDEEEEKDKQDDSEDETVDDILEELDKNDGIS</sequence>
<feature type="region of interest" description="Disordered" evidence="1">
    <location>
        <begin position="114"/>
        <end position="230"/>
    </location>
</feature>
<feature type="transmembrane region" description="Helical" evidence="2">
    <location>
        <begin position="56"/>
        <end position="73"/>
    </location>
</feature>
<evidence type="ECO:0000313" key="4">
    <source>
        <dbReference type="Proteomes" id="UP000654604"/>
    </source>
</evidence>
<keyword evidence="4" id="KW-1185">Reference proteome</keyword>
<feature type="compositionally biased region" description="Low complexity" evidence="1">
    <location>
        <begin position="154"/>
        <end position="164"/>
    </location>
</feature>
<proteinExistence type="predicted"/>
<dbReference type="Proteomes" id="UP000654604">
    <property type="component" value="Unassembled WGS sequence"/>
</dbReference>
<evidence type="ECO:0000256" key="2">
    <source>
        <dbReference type="SAM" id="Phobius"/>
    </source>
</evidence>
<feature type="transmembrane region" description="Helical" evidence="2">
    <location>
        <begin position="33"/>
        <end position="50"/>
    </location>
</feature>
<keyword evidence="2" id="KW-0812">Transmembrane</keyword>
<feature type="compositionally biased region" description="Acidic residues" evidence="1">
    <location>
        <begin position="359"/>
        <end position="371"/>
    </location>
</feature>
<feature type="region of interest" description="Disordered" evidence="1">
    <location>
        <begin position="242"/>
        <end position="387"/>
    </location>
</feature>
<accession>A0ABR9V4V2</accession>
<protein>
    <recommendedName>
        <fullName evidence="5">Ycf66 family protein</fullName>
    </recommendedName>
</protein>
<gene>
    <name evidence="3" type="ORF">IQ215_09230</name>
</gene>
<feature type="region of interest" description="Disordered" evidence="1">
    <location>
        <begin position="437"/>
        <end position="476"/>
    </location>
</feature>
<dbReference type="Pfam" id="PF07444">
    <property type="entry name" value="Ycf66_N"/>
    <property type="match status" value="1"/>
</dbReference>
<dbReference type="RefSeq" id="WP_193801025.1">
    <property type="nucleotide sequence ID" value="NZ_JADEWC010000019.1"/>
</dbReference>
<name>A0ABR9V4V2_9CHRO</name>
<feature type="compositionally biased region" description="Basic and acidic residues" evidence="1">
    <location>
        <begin position="114"/>
        <end position="130"/>
    </location>
</feature>
<feature type="compositionally biased region" description="Polar residues" evidence="1">
    <location>
        <begin position="202"/>
        <end position="212"/>
    </location>
</feature>
<reference evidence="3 4" key="1">
    <citation type="submission" date="2020-10" db="EMBL/GenBank/DDBJ databases">
        <authorList>
            <person name="Castelo-Branco R."/>
            <person name="Eusebio N."/>
            <person name="Adriana R."/>
            <person name="Vieira A."/>
            <person name="Brugerolle De Fraissinette N."/>
            <person name="Rezende De Castro R."/>
            <person name="Schneider M.P."/>
            <person name="Vasconcelos V."/>
            <person name="Leao P.N."/>
        </authorList>
    </citation>
    <scope>NUCLEOTIDE SEQUENCE [LARGE SCALE GENOMIC DNA]</scope>
    <source>
        <strain evidence="3 4">LEGE 03274</strain>
    </source>
</reference>
<feature type="compositionally biased region" description="Acidic residues" evidence="1">
    <location>
        <begin position="256"/>
        <end position="281"/>
    </location>
</feature>
<comment type="caution">
    <text evidence="3">The sequence shown here is derived from an EMBL/GenBank/DDBJ whole genome shotgun (WGS) entry which is preliminary data.</text>
</comment>
<keyword evidence="2" id="KW-1133">Transmembrane helix</keyword>
<organism evidence="3 4">
    <name type="scientific">Cyanobacterium stanieri LEGE 03274</name>
    <dbReference type="NCBI Taxonomy" id="1828756"/>
    <lineage>
        <taxon>Bacteria</taxon>
        <taxon>Bacillati</taxon>
        <taxon>Cyanobacteriota</taxon>
        <taxon>Cyanophyceae</taxon>
        <taxon>Oscillatoriophycideae</taxon>
        <taxon>Chroococcales</taxon>
        <taxon>Geminocystaceae</taxon>
        <taxon>Cyanobacterium</taxon>
    </lineage>
</organism>
<dbReference type="EMBL" id="JADEWC010000019">
    <property type="protein sequence ID" value="MBE9222877.1"/>
    <property type="molecule type" value="Genomic_DNA"/>
</dbReference>
<dbReference type="InterPro" id="IPR010004">
    <property type="entry name" value="Uncharacterised_Ycf66"/>
</dbReference>
<evidence type="ECO:0000256" key="1">
    <source>
        <dbReference type="SAM" id="MobiDB-lite"/>
    </source>
</evidence>
<feature type="transmembrane region" description="Helical" evidence="2">
    <location>
        <begin position="6"/>
        <end position="24"/>
    </location>
</feature>
<feature type="compositionally biased region" description="Acidic residues" evidence="1">
    <location>
        <begin position="440"/>
        <end position="467"/>
    </location>
</feature>
<feature type="compositionally biased region" description="Acidic residues" evidence="1">
    <location>
        <begin position="338"/>
        <end position="352"/>
    </location>
</feature>
<evidence type="ECO:0000313" key="3">
    <source>
        <dbReference type="EMBL" id="MBE9222877.1"/>
    </source>
</evidence>
<keyword evidence="2" id="KW-0472">Membrane</keyword>